<dbReference type="EMBL" id="CP010525">
    <property type="protein sequence ID" value="AJO21547.1"/>
    <property type="molecule type" value="Genomic_DNA"/>
</dbReference>
<keyword evidence="1" id="KW-0812">Transmembrane</keyword>
<evidence type="ECO:0000313" key="2">
    <source>
        <dbReference type="EMBL" id="AJO21547.1"/>
    </source>
</evidence>
<feature type="transmembrane region" description="Helical" evidence="1">
    <location>
        <begin position="61"/>
        <end position="78"/>
    </location>
</feature>
<reference evidence="4" key="2">
    <citation type="submission" date="2015-01" db="EMBL/GenBank/DDBJ databases">
        <title>Comparative genome analysis of Bacillus coagulans HM-08, Clostridium butyricum HM-68, Bacillus subtilis HM-66 and Bacillus paralicheniformis BL-09.</title>
        <authorList>
            <person name="Zhang H."/>
        </authorList>
    </citation>
    <scope>NUCLEOTIDE SEQUENCE [LARGE SCALE GENOMIC DNA]</scope>
    <source>
        <strain evidence="4">HM-08</strain>
    </source>
</reference>
<reference evidence="5" key="3">
    <citation type="submission" date="2016-01" db="EMBL/GenBank/DDBJ databases">
        <authorList>
            <person name="Mitreva M."/>
            <person name="Pepin K.H."/>
            <person name="Mihindukulasuriya K.A."/>
            <person name="Fulton R."/>
            <person name="Fronick C."/>
            <person name="O'Laughlin M."/>
            <person name="Miner T."/>
            <person name="Herter B."/>
            <person name="Rosa B.A."/>
            <person name="Cordes M."/>
            <person name="Tomlinson C."/>
            <person name="Wollam A."/>
            <person name="Palsikar V.B."/>
            <person name="Mardis E.R."/>
            <person name="Wilson R.K."/>
        </authorList>
    </citation>
    <scope>NUCLEOTIDE SEQUENCE [LARGE SCALE GENOMIC DNA]</scope>
    <source>
        <strain evidence="5">GED7749B</strain>
    </source>
</reference>
<gene>
    <name evidence="3" type="ORF">HMPREF3213_00140</name>
    <name evidence="2" type="ORF">SB48_HM08orf01154</name>
</gene>
<dbReference type="STRING" id="1398.AB434_0430"/>
<accession>A0A0C5CJM1</accession>
<dbReference type="Pfam" id="PF17370">
    <property type="entry name" value="DUF5392"/>
    <property type="match status" value="1"/>
</dbReference>
<evidence type="ECO:0000256" key="1">
    <source>
        <dbReference type="SAM" id="Phobius"/>
    </source>
</evidence>
<organism evidence="3 5">
    <name type="scientific">Heyndrickxia coagulans</name>
    <name type="common">Weizmannia coagulans</name>
    <dbReference type="NCBI Taxonomy" id="1398"/>
    <lineage>
        <taxon>Bacteria</taxon>
        <taxon>Bacillati</taxon>
        <taxon>Bacillota</taxon>
        <taxon>Bacilli</taxon>
        <taxon>Bacillales</taxon>
        <taxon>Bacillaceae</taxon>
        <taxon>Heyndrickxia</taxon>
    </lineage>
</organism>
<dbReference type="EMBL" id="LRPN01000005">
    <property type="protein sequence ID" value="KWZ86229.1"/>
    <property type="molecule type" value="Genomic_DNA"/>
</dbReference>
<dbReference type="Proteomes" id="UP000070376">
    <property type="component" value="Unassembled WGS sequence"/>
</dbReference>
<keyword evidence="1" id="KW-1133">Transmembrane helix</keyword>
<evidence type="ECO:0000313" key="5">
    <source>
        <dbReference type="Proteomes" id="UP000070376"/>
    </source>
</evidence>
<evidence type="ECO:0000313" key="4">
    <source>
        <dbReference type="Proteomes" id="UP000032024"/>
    </source>
</evidence>
<evidence type="ECO:0000313" key="3">
    <source>
        <dbReference type="EMBL" id="KWZ86229.1"/>
    </source>
</evidence>
<reference evidence="3" key="4">
    <citation type="submission" date="2016-01" db="EMBL/GenBank/DDBJ databases">
        <authorList>
            <person name="Oliw E.H."/>
        </authorList>
    </citation>
    <scope>NUCLEOTIDE SEQUENCE [LARGE SCALE GENOMIC DNA]</scope>
    <source>
        <strain evidence="3">GED7749B</strain>
    </source>
</reference>
<dbReference type="InterPro" id="IPR020205">
    <property type="entry name" value="Uncharacterised_YwnF_TM"/>
</dbReference>
<protein>
    <submittedName>
        <fullName evidence="3">Uncharacterized protein</fullName>
    </submittedName>
</protein>
<dbReference type="Proteomes" id="UP000032024">
    <property type="component" value="Chromosome"/>
</dbReference>
<name>A0A0C5CJM1_HEYCO</name>
<sequence>MIINLNEMPGFVRFEMEKLGEMIAPKLKKANQYAFWSKPLIFVAALNLFLLLLVMPAEDRSIPLLLFCAVAGAFGMALSQEARVLRKEITKLSFSYMKKRIEKSSIVPDSVKKRYAALIEKEPTNIFLHFIHFLEEEQNRKKELW</sequence>
<feature type="transmembrane region" description="Helical" evidence="1">
    <location>
        <begin position="35"/>
        <end position="55"/>
    </location>
</feature>
<dbReference type="PATRIC" id="fig|1398.18.peg.772"/>
<proteinExistence type="predicted"/>
<dbReference type="AlphaFoldDB" id="A0A0C5CJM1"/>
<dbReference type="RefSeq" id="WP_014097177.1">
    <property type="nucleotide sequence ID" value="NZ_CP010525.1"/>
</dbReference>
<keyword evidence="1" id="KW-0472">Membrane</keyword>
<reference evidence="2" key="1">
    <citation type="submission" date="2015-01" db="EMBL/GenBank/DDBJ databases">
        <title>Comparative genome analysis of Bacillus coagulans HM-08, Clostridium butyricum HM-68, Bacillus subtilis HM-66 and Bacillus licheniformis BL-09.</title>
        <authorList>
            <person name="Zhang H."/>
        </authorList>
    </citation>
    <scope>NUCLEOTIDE SEQUENCE [LARGE SCALE GENOMIC DNA]</scope>
    <source>
        <strain evidence="2">HM-08</strain>
    </source>
</reference>
<keyword evidence="4" id="KW-1185">Reference proteome</keyword>